<evidence type="ECO:0000313" key="12">
    <source>
        <dbReference type="Proteomes" id="UP000027318"/>
    </source>
</evidence>
<keyword evidence="8 9" id="KW-0472">Membrane</keyword>
<dbReference type="PROSITE" id="PS01307">
    <property type="entry name" value="MOTA"/>
    <property type="match status" value="1"/>
</dbReference>
<comment type="similarity">
    <text evidence="2">Belongs to the MotA family.</text>
</comment>
<dbReference type="InterPro" id="IPR000540">
    <property type="entry name" value="Flag_MotA_CS"/>
</dbReference>
<keyword evidence="4" id="KW-1003">Cell membrane</keyword>
<accession>A0A063Y229</accession>
<feature type="transmembrane region" description="Helical" evidence="9">
    <location>
        <begin position="203"/>
        <end position="223"/>
    </location>
</feature>
<keyword evidence="12" id="KW-1185">Reference proteome</keyword>
<dbReference type="AlphaFoldDB" id="A0A063Y229"/>
<evidence type="ECO:0000256" key="2">
    <source>
        <dbReference type="ARBA" id="ARBA00008038"/>
    </source>
</evidence>
<comment type="caution">
    <text evidence="11">The sequence shown here is derived from an EMBL/GenBank/DDBJ whole genome shotgun (WGS) entry which is preliminary data.</text>
</comment>
<gene>
    <name evidence="11" type="ORF">ADINL_1779</name>
</gene>
<dbReference type="Pfam" id="PF01618">
    <property type="entry name" value="MotA_ExbB"/>
    <property type="match status" value="1"/>
</dbReference>
<feature type="domain" description="MotA/TolQ/ExbB proton channel" evidence="10">
    <location>
        <begin position="123"/>
        <end position="237"/>
    </location>
</feature>
<evidence type="ECO:0000256" key="1">
    <source>
        <dbReference type="ARBA" id="ARBA00004651"/>
    </source>
</evidence>
<evidence type="ECO:0000256" key="7">
    <source>
        <dbReference type="ARBA" id="ARBA00022989"/>
    </source>
</evidence>
<evidence type="ECO:0000259" key="10">
    <source>
        <dbReference type="Pfam" id="PF01618"/>
    </source>
</evidence>
<organism evidence="11 12">
    <name type="scientific">Nitrincola lacisaponensis</name>
    <dbReference type="NCBI Taxonomy" id="267850"/>
    <lineage>
        <taxon>Bacteria</taxon>
        <taxon>Pseudomonadati</taxon>
        <taxon>Pseudomonadota</taxon>
        <taxon>Gammaproteobacteria</taxon>
        <taxon>Oceanospirillales</taxon>
        <taxon>Oceanospirillaceae</taxon>
        <taxon>Nitrincola</taxon>
    </lineage>
</organism>
<keyword evidence="11" id="KW-0969">Cilium</keyword>
<dbReference type="GO" id="GO:0005886">
    <property type="term" value="C:plasma membrane"/>
    <property type="evidence" value="ECO:0007669"/>
    <property type="project" value="UniProtKB-SubCell"/>
</dbReference>
<dbReference type="Proteomes" id="UP000027318">
    <property type="component" value="Unassembled WGS sequence"/>
</dbReference>
<feature type="transmembrane region" description="Helical" evidence="9">
    <location>
        <begin position="60"/>
        <end position="84"/>
    </location>
</feature>
<evidence type="ECO:0000256" key="5">
    <source>
        <dbReference type="ARBA" id="ARBA00022692"/>
    </source>
</evidence>
<feature type="transmembrane region" description="Helical" evidence="9">
    <location>
        <begin position="167"/>
        <end position="191"/>
    </location>
</feature>
<dbReference type="EMBL" id="JMSZ01000024">
    <property type="protein sequence ID" value="KDE39739.1"/>
    <property type="molecule type" value="Genomic_DNA"/>
</dbReference>
<name>A0A063Y229_9GAMM</name>
<protein>
    <submittedName>
        <fullName evidence="11">Flagellar motor rotation protein MotA</fullName>
    </submittedName>
</protein>
<dbReference type="PANTHER" id="PTHR30433">
    <property type="entry name" value="CHEMOTAXIS PROTEIN MOTA"/>
    <property type="match status" value="1"/>
</dbReference>
<reference evidence="11 12" key="1">
    <citation type="journal article" date="2005" name="Int. J. Syst. Evol. Microbiol.">
        <title>Nitrincola lacisaponensis gen. nov., sp. nov., a novel alkaliphilic bacterium isolated from an alkaline, saline lake.</title>
        <authorList>
            <person name="Dimitriu P.A."/>
            <person name="Shukla S.K."/>
            <person name="Conradt J."/>
            <person name="Marquez M.C."/>
            <person name="Ventosa A."/>
            <person name="Maglia A."/>
            <person name="Peyton B.M."/>
            <person name="Pinkart H.C."/>
            <person name="Mormile M.R."/>
        </authorList>
    </citation>
    <scope>NUCLEOTIDE SEQUENCE [LARGE SCALE GENOMIC DNA]</scope>
    <source>
        <strain evidence="11 12">4CA</strain>
    </source>
</reference>
<keyword evidence="6" id="KW-0283">Flagellar rotation</keyword>
<keyword evidence="7 9" id="KW-1133">Transmembrane helix</keyword>
<comment type="subcellular location">
    <subcellularLocation>
        <location evidence="1">Cell membrane</location>
        <topology evidence="1">Multi-pass membrane protein</topology>
    </subcellularLocation>
</comment>
<dbReference type="GO" id="GO:0071978">
    <property type="term" value="P:bacterial-type flagellum-dependent swarming motility"/>
    <property type="evidence" value="ECO:0007669"/>
    <property type="project" value="InterPro"/>
</dbReference>
<keyword evidence="11" id="KW-0966">Cell projection</keyword>
<evidence type="ECO:0000313" key="11">
    <source>
        <dbReference type="EMBL" id="KDE39739.1"/>
    </source>
</evidence>
<keyword evidence="3" id="KW-0813">Transport</keyword>
<dbReference type="PANTHER" id="PTHR30433:SF2">
    <property type="entry name" value="MOTILITY PROTEIN A"/>
    <property type="match status" value="1"/>
</dbReference>
<dbReference type="PATRIC" id="fig|267850.7.peg.1749"/>
<proteinExistence type="inferred from homology"/>
<keyword evidence="5 9" id="KW-0812">Transmembrane</keyword>
<sequence>MYKSGIICIKCSGIKPYPVCFRGLFVDIATIVGIIGAFAIIIMAMVLGGDLGIFVNPPSLLIVIGGSIFVVLIKFTLGQFLAAGKVAAKAFMYKSVNPEDIISETVEMADAARKGGLLSLEDKQVSSDFMQRGIQLLVDGHDPEVVRQLLNKEARLTYDRHDFGARIFAALGDVGPAMGMIGTLIGLVAMLSNMDDPKAIGPAMAVALLTTLYGAMMANMFAIPVADKLNLRRDEESLNNALIIDGLLAIQAGQNPRVIDQMLRNYLPEKKRFAKAAGAEG</sequence>
<dbReference type="STRING" id="267850.ADINL_1779"/>
<dbReference type="InterPro" id="IPR002898">
    <property type="entry name" value="MotA_ExbB_proton_chnl"/>
</dbReference>
<evidence type="ECO:0000256" key="9">
    <source>
        <dbReference type="SAM" id="Phobius"/>
    </source>
</evidence>
<dbReference type="GO" id="GO:0006935">
    <property type="term" value="P:chemotaxis"/>
    <property type="evidence" value="ECO:0007669"/>
    <property type="project" value="InterPro"/>
</dbReference>
<evidence type="ECO:0000256" key="3">
    <source>
        <dbReference type="ARBA" id="ARBA00022448"/>
    </source>
</evidence>
<evidence type="ECO:0000256" key="6">
    <source>
        <dbReference type="ARBA" id="ARBA00022779"/>
    </source>
</evidence>
<evidence type="ECO:0000256" key="4">
    <source>
        <dbReference type="ARBA" id="ARBA00022475"/>
    </source>
</evidence>
<dbReference type="InterPro" id="IPR047055">
    <property type="entry name" value="MotA-like"/>
</dbReference>
<evidence type="ECO:0000256" key="8">
    <source>
        <dbReference type="ARBA" id="ARBA00023136"/>
    </source>
</evidence>
<keyword evidence="11" id="KW-0282">Flagellum</keyword>
<dbReference type="NCBIfam" id="NF006527">
    <property type="entry name" value="PRK08990.1"/>
    <property type="match status" value="1"/>
</dbReference>
<feature type="transmembrane region" description="Helical" evidence="9">
    <location>
        <begin position="24"/>
        <end position="48"/>
    </location>
</feature>